<organism evidence="1 2">
    <name type="scientific">Nepenthes gracilis</name>
    <name type="common">Slender pitcher plant</name>
    <dbReference type="NCBI Taxonomy" id="150966"/>
    <lineage>
        <taxon>Eukaryota</taxon>
        <taxon>Viridiplantae</taxon>
        <taxon>Streptophyta</taxon>
        <taxon>Embryophyta</taxon>
        <taxon>Tracheophyta</taxon>
        <taxon>Spermatophyta</taxon>
        <taxon>Magnoliopsida</taxon>
        <taxon>eudicotyledons</taxon>
        <taxon>Gunneridae</taxon>
        <taxon>Pentapetalae</taxon>
        <taxon>Caryophyllales</taxon>
        <taxon>Nepenthaceae</taxon>
        <taxon>Nepenthes</taxon>
    </lineage>
</organism>
<evidence type="ECO:0000313" key="1">
    <source>
        <dbReference type="EMBL" id="GMH13297.1"/>
    </source>
</evidence>
<evidence type="ECO:0000313" key="2">
    <source>
        <dbReference type="Proteomes" id="UP001279734"/>
    </source>
</evidence>
<proteinExistence type="predicted"/>
<gene>
    <name evidence="1" type="ORF">Nepgr_015138</name>
</gene>
<accession>A0AAD3SLL3</accession>
<protein>
    <submittedName>
        <fullName evidence="1">Uncharacterized protein</fullName>
    </submittedName>
</protein>
<keyword evidence="2" id="KW-1185">Reference proteome</keyword>
<sequence length="155" mass="17233">MGFEGCFVNRAGVVKGRKHLRDRESLHFHDLHLDVKARKKKVKSSVAAQGIKIGLFQPQQANSHNSRLLNDAKSSSAAARKEMGRDWGDGRASFVLDSRNDAIEGIWKGDKVLWRSSLDGATPRKGLLDITDLPAEKTRLSNPIILTITGYIGWR</sequence>
<dbReference type="AlphaFoldDB" id="A0AAD3SLL3"/>
<dbReference type="Proteomes" id="UP001279734">
    <property type="component" value="Unassembled WGS sequence"/>
</dbReference>
<comment type="caution">
    <text evidence="1">The sequence shown here is derived from an EMBL/GenBank/DDBJ whole genome shotgun (WGS) entry which is preliminary data.</text>
</comment>
<dbReference type="EMBL" id="BSYO01000012">
    <property type="protein sequence ID" value="GMH13297.1"/>
    <property type="molecule type" value="Genomic_DNA"/>
</dbReference>
<reference evidence="1" key="1">
    <citation type="submission" date="2023-05" db="EMBL/GenBank/DDBJ databases">
        <title>Nepenthes gracilis genome sequencing.</title>
        <authorList>
            <person name="Fukushima K."/>
        </authorList>
    </citation>
    <scope>NUCLEOTIDE SEQUENCE</scope>
    <source>
        <strain evidence="1">SING2019-196</strain>
    </source>
</reference>
<name>A0AAD3SLL3_NEPGR</name>